<organism evidence="12 13">
    <name type="scientific">Sulfidibacter corallicola</name>
    <dbReference type="NCBI Taxonomy" id="2818388"/>
    <lineage>
        <taxon>Bacteria</taxon>
        <taxon>Pseudomonadati</taxon>
        <taxon>Acidobacteriota</taxon>
        <taxon>Holophagae</taxon>
        <taxon>Acanthopleuribacterales</taxon>
        <taxon>Acanthopleuribacteraceae</taxon>
        <taxon>Sulfidibacter</taxon>
    </lineage>
</organism>
<dbReference type="Gene3D" id="1.10.443.10">
    <property type="entry name" value="Intergrase catalytic core"/>
    <property type="match status" value="1"/>
</dbReference>
<evidence type="ECO:0000313" key="13">
    <source>
        <dbReference type="Proteomes" id="UP000663929"/>
    </source>
</evidence>
<dbReference type="GO" id="GO:0051301">
    <property type="term" value="P:cell division"/>
    <property type="evidence" value="ECO:0007669"/>
    <property type="project" value="UniProtKB-KW"/>
</dbReference>
<proteinExistence type="predicted"/>
<dbReference type="GO" id="GO:0005737">
    <property type="term" value="C:cytoplasm"/>
    <property type="evidence" value="ECO:0007669"/>
    <property type="project" value="UniProtKB-SubCell"/>
</dbReference>
<dbReference type="RefSeq" id="WP_237384271.1">
    <property type="nucleotide sequence ID" value="NZ_CP071793.1"/>
</dbReference>
<dbReference type="InterPro" id="IPR004107">
    <property type="entry name" value="Integrase_SAM-like_N"/>
</dbReference>
<keyword evidence="2" id="KW-0963">Cytoplasm</keyword>
<evidence type="ECO:0000256" key="9">
    <source>
        <dbReference type="PROSITE-ProRule" id="PRU01248"/>
    </source>
</evidence>
<sequence length="300" mass="34017">MAKRNLDGTLEAFTNWLKTDGRAAKTITAYTDDLALLTEAIQITEPDTTLETVTREDLVAALASPKIQNRLDGQPRAPATIKRIKSSALAFFSWAMAAKVRDDNPAKTIRVRHPERKLPVFLNLQEKKRLLKTLRSRATKISIRDRVMIEILLRTGMRVSELIGLNVDDVDLDDKKFRIRAKGGKEHVKFIKSSLRTLLKTYLSRYRPKVDGEPALFLSNRLKRISHRQVETRVKHWVKAAGITKRISPHKLRHTFATHLLQQGGNLKLVQRALGHTNITSTAIYAHVVDDDLAEAIENL</sequence>
<dbReference type="InterPro" id="IPR050090">
    <property type="entry name" value="Tyrosine_recombinase_XerCD"/>
</dbReference>
<dbReference type="GO" id="GO:0015074">
    <property type="term" value="P:DNA integration"/>
    <property type="evidence" value="ECO:0007669"/>
    <property type="project" value="UniProtKB-KW"/>
</dbReference>
<dbReference type="InterPro" id="IPR044068">
    <property type="entry name" value="CB"/>
</dbReference>
<feature type="domain" description="Core-binding (CB)" evidence="11">
    <location>
        <begin position="4"/>
        <end position="96"/>
    </location>
</feature>
<keyword evidence="6 9" id="KW-0238">DNA-binding</keyword>
<keyword evidence="13" id="KW-1185">Reference proteome</keyword>
<accession>A0A8A4TXG9</accession>
<dbReference type="PROSITE" id="PS51898">
    <property type="entry name" value="TYR_RECOMBINASE"/>
    <property type="match status" value="1"/>
</dbReference>
<dbReference type="InterPro" id="IPR013762">
    <property type="entry name" value="Integrase-like_cat_sf"/>
</dbReference>
<gene>
    <name evidence="12" type="ORF">J3U87_17140</name>
</gene>
<evidence type="ECO:0000256" key="4">
    <source>
        <dbReference type="ARBA" id="ARBA00022829"/>
    </source>
</evidence>
<evidence type="ECO:0000259" key="11">
    <source>
        <dbReference type="PROSITE" id="PS51900"/>
    </source>
</evidence>
<evidence type="ECO:0000256" key="7">
    <source>
        <dbReference type="ARBA" id="ARBA00023172"/>
    </source>
</evidence>
<dbReference type="PROSITE" id="PS51900">
    <property type="entry name" value="CB"/>
    <property type="match status" value="1"/>
</dbReference>
<keyword evidence="7" id="KW-0233">DNA recombination</keyword>
<dbReference type="GO" id="GO:0007059">
    <property type="term" value="P:chromosome segregation"/>
    <property type="evidence" value="ECO:0007669"/>
    <property type="project" value="UniProtKB-KW"/>
</dbReference>
<dbReference type="SUPFAM" id="SSF56349">
    <property type="entry name" value="DNA breaking-rejoining enzymes"/>
    <property type="match status" value="1"/>
</dbReference>
<keyword evidence="8" id="KW-0131">Cell cycle</keyword>
<evidence type="ECO:0000256" key="1">
    <source>
        <dbReference type="ARBA" id="ARBA00004496"/>
    </source>
</evidence>
<evidence type="ECO:0000256" key="8">
    <source>
        <dbReference type="ARBA" id="ARBA00023306"/>
    </source>
</evidence>
<dbReference type="InterPro" id="IPR010998">
    <property type="entry name" value="Integrase_recombinase_N"/>
</dbReference>
<feature type="domain" description="Tyr recombinase" evidence="10">
    <location>
        <begin position="117"/>
        <end position="298"/>
    </location>
</feature>
<evidence type="ECO:0000256" key="6">
    <source>
        <dbReference type="ARBA" id="ARBA00023125"/>
    </source>
</evidence>
<evidence type="ECO:0000256" key="5">
    <source>
        <dbReference type="ARBA" id="ARBA00022908"/>
    </source>
</evidence>
<dbReference type="PANTHER" id="PTHR30349:SF77">
    <property type="entry name" value="TYROSINE RECOMBINASE XERC"/>
    <property type="match status" value="1"/>
</dbReference>
<evidence type="ECO:0000313" key="12">
    <source>
        <dbReference type="EMBL" id="QTD54173.1"/>
    </source>
</evidence>
<dbReference type="KEGG" id="scor:J3U87_17140"/>
<evidence type="ECO:0000256" key="2">
    <source>
        <dbReference type="ARBA" id="ARBA00022490"/>
    </source>
</evidence>
<dbReference type="PANTHER" id="PTHR30349">
    <property type="entry name" value="PHAGE INTEGRASE-RELATED"/>
    <property type="match status" value="1"/>
</dbReference>
<reference evidence="12" key="1">
    <citation type="submission" date="2021-03" db="EMBL/GenBank/DDBJ databases">
        <title>Acanthopleuribacteraceae sp. M133.</title>
        <authorList>
            <person name="Wang G."/>
        </authorList>
    </citation>
    <scope>NUCLEOTIDE SEQUENCE</scope>
    <source>
        <strain evidence="12">M133</strain>
    </source>
</reference>
<protein>
    <submittedName>
        <fullName evidence="12">Tyrosine-type recombinase/integrase</fullName>
    </submittedName>
</protein>
<dbReference type="GO" id="GO:0006310">
    <property type="term" value="P:DNA recombination"/>
    <property type="evidence" value="ECO:0007669"/>
    <property type="project" value="UniProtKB-KW"/>
</dbReference>
<dbReference type="Proteomes" id="UP000663929">
    <property type="component" value="Chromosome"/>
</dbReference>
<dbReference type="GO" id="GO:0003677">
    <property type="term" value="F:DNA binding"/>
    <property type="evidence" value="ECO:0007669"/>
    <property type="project" value="UniProtKB-UniRule"/>
</dbReference>
<keyword evidence="3" id="KW-0132">Cell division</keyword>
<dbReference type="InterPro" id="IPR011010">
    <property type="entry name" value="DNA_brk_join_enz"/>
</dbReference>
<keyword evidence="4" id="KW-0159">Chromosome partition</keyword>
<name>A0A8A4TXG9_SULCO</name>
<dbReference type="AlphaFoldDB" id="A0A8A4TXG9"/>
<dbReference type="EMBL" id="CP071793">
    <property type="protein sequence ID" value="QTD54173.1"/>
    <property type="molecule type" value="Genomic_DNA"/>
</dbReference>
<dbReference type="InterPro" id="IPR002104">
    <property type="entry name" value="Integrase_catalytic"/>
</dbReference>
<comment type="subcellular location">
    <subcellularLocation>
        <location evidence="1">Cytoplasm</location>
    </subcellularLocation>
</comment>
<dbReference type="Pfam" id="PF02899">
    <property type="entry name" value="Phage_int_SAM_1"/>
    <property type="match status" value="1"/>
</dbReference>
<keyword evidence="5" id="KW-0229">DNA integration</keyword>
<dbReference type="Gene3D" id="1.10.150.130">
    <property type="match status" value="1"/>
</dbReference>
<dbReference type="Pfam" id="PF00589">
    <property type="entry name" value="Phage_integrase"/>
    <property type="match status" value="1"/>
</dbReference>
<evidence type="ECO:0000256" key="3">
    <source>
        <dbReference type="ARBA" id="ARBA00022618"/>
    </source>
</evidence>
<evidence type="ECO:0000259" key="10">
    <source>
        <dbReference type="PROSITE" id="PS51898"/>
    </source>
</evidence>